<dbReference type="Proteomes" id="UP000217257">
    <property type="component" value="Chromosome"/>
</dbReference>
<evidence type="ECO:0000256" key="6">
    <source>
        <dbReference type="ARBA" id="ARBA00022723"/>
    </source>
</evidence>
<accession>A0A250J146</accession>
<evidence type="ECO:0000256" key="12">
    <source>
        <dbReference type="ARBA" id="ARBA00030977"/>
    </source>
</evidence>
<proteinExistence type="inferred from homology"/>
<evidence type="ECO:0000256" key="13">
    <source>
        <dbReference type="RuleBase" id="RU004447"/>
    </source>
</evidence>
<evidence type="ECO:0000256" key="10">
    <source>
        <dbReference type="ARBA" id="ARBA00023049"/>
    </source>
</evidence>
<comment type="cofactor">
    <cofactor evidence="1">
        <name>Zn(2+)</name>
        <dbReference type="ChEBI" id="CHEBI:29105"/>
    </cofactor>
</comment>
<evidence type="ECO:0000256" key="7">
    <source>
        <dbReference type="ARBA" id="ARBA00022801"/>
    </source>
</evidence>
<dbReference type="InterPro" id="IPR011844">
    <property type="entry name" value="PQQ_synth_PqqF"/>
</dbReference>
<gene>
    <name evidence="18" type="ORF">CYFUS_002598</name>
</gene>
<evidence type="ECO:0000256" key="5">
    <source>
        <dbReference type="ARBA" id="ARBA00022670"/>
    </source>
</evidence>
<protein>
    <recommendedName>
        <fullName evidence="4">Coenzyme PQQ synthesis protein F</fullName>
    </recommendedName>
    <alternativeName>
        <fullName evidence="12">Pyrroloquinoline quinone biosynthesis protein F</fullName>
    </alternativeName>
</protein>
<comment type="function">
    <text evidence="11">Required for coenzyme pyrroloquinoline quinone (PQQ) biosynthesis. It is thought that this protein is a protease that cleaves peptides bond in a small peptide (gene pqqA), providing the glutamate and tyrosine residues which are necessary for the synthesis of PQQ.</text>
</comment>
<dbReference type="RefSeq" id="WP_095985526.1">
    <property type="nucleotide sequence ID" value="NZ_CP022098.1"/>
</dbReference>
<comment type="pathway">
    <text evidence="2">Cofactor biosynthesis; pyrroloquinoline quinone biosynthesis.</text>
</comment>
<dbReference type="InterPro" id="IPR011765">
    <property type="entry name" value="Pept_M16_N"/>
</dbReference>
<dbReference type="GO" id="GO:0018189">
    <property type="term" value="P:pyrroloquinoline quinone biosynthetic process"/>
    <property type="evidence" value="ECO:0007669"/>
    <property type="project" value="UniProtKB-UniPathway"/>
</dbReference>
<evidence type="ECO:0000256" key="4">
    <source>
        <dbReference type="ARBA" id="ARBA00015088"/>
    </source>
</evidence>
<dbReference type="InterPro" id="IPR001431">
    <property type="entry name" value="Pept_M16_Zn_BS"/>
</dbReference>
<dbReference type="PANTHER" id="PTHR43690">
    <property type="entry name" value="NARDILYSIN"/>
    <property type="match status" value="1"/>
</dbReference>
<keyword evidence="10" id="KW-0482">Metalloprotease</keyword>
<keyword evidence="8" id="KW-0862">Zinc</keyword>
<dbReference type="Pfam" id="PF00675">
    <property type="entry name" value="Peptidase_M16"/>
    <property type="match status" value="1"/>
</dbReference>
<evidence type="ECO:0000313" key="18">
    <source>
        <dbReference type="EMBL" id="ATB37177.1"/>
    </source>
</evidence>
<dbReference type="Pfam" id="PF22455">
    <property type="entry name" value="PqqF_C_3"/>
    <property type="match status" value="1"/>
</dbReference>
<feature type="domain" description="Coenzyme PQQ synthesis protein F C-terminal lobe" evidence="16">
    <location>
        <begin position="454"/>
        <end position="588"/>
    </location>
</feature>
<keyword evidence="6" id="KW-0479">Metal-binding</keyword>
<dbReference type="GO" id="GO:0005737">
    <property type="term" value="C:cytoplasm"/>
    <property type="evidence" value="ECO:0007669"/>
    <property type="project" value="UniProtKB-ARBA"/>
</dbReference>
<reference evidence="18 19" key="1">
    <citation type="submission" date="2017-06" db="EMBL/GenBank/DDBJ databases">
        <title>Sequencing and comparative analysis of myxobacterial genomes.</title>
        <authorList>
            <person name="Rupp O."/>
            <person name="Goesmann A."/>
            <person name="Sogaard-Andersen L."/>
        </authorList>
    </citation>
    <scope>NUCLEOTIDE SEQUENCE [LARGE SCALE GENOMIC DNA]</scope>
    <source>
        <strain evidence="18 19">DSM 52655</strain>
    </source>
</reference>
<dbReference type="InterPro" id="IPR054733">
    <property type="entry name" value="PqqF_C_3"/>
</dbReference>
<keyword evidence="9" id="KW-0884">PQQ biosynthesis</keyword>
<name>A0A250J146_9BACT</name>
<evidence type="ECO:0000313" key="19">
    <source>
        <dbReference type="Proteomes" id="UP000217257"/>
    </source>
</evidence>
<evidence type="ECO:0000259" key="17">
    <source>
        <dbReference type="Pfam" id="PF22456"/>
    </source>
</evidence>
<dbReference type="NCBIfam" id="TIGR02110">
    <property type="entry name" value="PQQ_syn_pqqF"/>
    <property type="match status" value="1"/>
</dbReference>
<feature type="domain" description="Peptidase M16 C-terminal" evidence="15">
    <location>
        <begin position="180"/>
        <end position="339"/>
    </location>
</feature>
<feature type="domain" description="Coenzyme PQQ synthesis protein F-like C-terminal lobe" evidence="17">
    <location>
        <begin position="658"/>
        <end position="756"/>
    </location>
</feature>
<dbReference type="AlphaFoldDB" id="A0A250J146"/>
<dbReference type="InterPro" id="IPR011249">
    <property type="entry name" value="Metalloenz_LuxS/M16"/>
</dbReference>
<comment type="similarity">
    <text evidence="3 13">Belongs to the peptidase M16 family.</text>
</comment>
<evidence type="ECO:0000259" key="14">
    <source>
        <dbReference type="Pfam" id="PF00675"/>
    </source>
</evidence>
<dbReference type="GO" id="GO:0004222">
    <property type="term" value="F:metalloendopeptidase activity"/>
    <property type="evidence" value="ECO:0007669"/>
    <property type="project" value="InterPro"/>
</dbReference>
<sequence length="822" mass="91678">MTESSDQGRESLVLAHGLRVRLRHEPRLRRAAAWLRVEAGSHDVDAQWPGLAHFLEHLVFLGTERFPREQGLMAFVQHHGGQVNARTSERTTDYFFELPQAVFGEGLERLCDMLARPRLAIEDQQREREVLHAEFIAWSRDTQAQHLFCLAGGVSARHPLRAFHAGNRDSLPVASPEFQQALHDFHRRYYRTGQMTLQLVGPQPPRILAGLATDADAALAAGPRNANAPVETLLGDPGEPPPTSDPRRLNLLFACDGLPPGTDEALRFLEPWAGSAHPGGLLAELRRLGWAQSLSLSPLYQYADQALVNFEVQLTEAGQQSRAEAQTLCFDWLKYFQSHAGWEPLREEYRLLRSRQSQTEGALELARRLAHGESSELPDEAVPALRALLERFTPQALLAPGAQALDEPPLLPPFGPWRLPPRNRFLRGQHRPTQAGPRIAALEQGELEPNRGLEGGVHLRWRLANRHHAALWHMLDASLRRLGEEARQAGVQLEFSRLGLDWQLRLYGVREPIPAILEQAEELLQRPTPESWHQASPPPRQQVPIRELLAQWPEHALGHHRPARNDSSELHPEALQRLWQQARWDGLVLGFDEADRLALDAVAARLPGSASNDLRQPSTLPGRANWSQVTCGSDEHALLVWCPAPSVSIEDEAAWRALAQLIQVPFYQRLRTELQLGYAVFSAFRQLAGRPGLLFGVQSPGSDCAALWGHIAEFLDALPERLAQWPGTRLREQCAALADSLDGGNLGLAQRLEMQWQARLTDPSSDYSNTLRLRESAKLRESVGQLDGSTLVEAAHRLLASQVSWTALATGPCPGASWYEAV</sequence>
<feature type="domain" description="Peptidase M16 N-terminal" evidence="14">
    <location>
        <begin position="20"/>
        <end position="137"/>
    </location>
</feature>
<dbReference type="SUPFAM" id="SSF63411">
    <property type="entry name" value="LuxS/MPP-like metallohydrolase"/>
    <property type="match status" value="3"/>
</dbReference>
<dbReference type="UniPathway" id="UPA00539"/>
<evidence type="ECO:0000256" key="9">
    <source>
        <dbReference type="ARBA" id="ARBA00022905"/>
    </source>
</evidence>
<evidence type="ECO:0000256" key="11">
    <source>
        <dbReference type="ARBA" id="ARBA00024932"/>
    </source>
</evidence>
<evidence type="ECO:0000256" key="8">
    <source>
        <dbReference type="ARBA" id="ARBA00022833"/>
    </source>
</evidence>
<dbReference type="PROSITE" id="PS00143">
    <property type="entry name" value="INSULINASE"/>
    <property type="match status" value="1"/>
</dbReference>
<evidence type="ECO:0000256" key="2">
    <source>
        <dbReference type="ARBA" id="ARBA00004886"/>
    </source>
</evidence>
<dbReference type="Pfam" id="PF22456">
    <property type="entry name" value="PqqF-like_C_4"/>
    <property type="match status" value="1"/>
</dbReference>
<evidence type="ECO:0000259" key="16">
    <source>
        <dbReference type="Pfam" id="PF22455"/>
    </source>
</evidence>
<dbReference type="GO" id="GO:0006508">
    <property type="term" value="P:proteolysis"/>
    <property type="evidence" value="ECO:0007669"/>
    <property type="project" value="UniProtKB-KW"/>
</dbReference>
<dbReference type="InterPro" id="IPR050626">
    <property type="entry name" value="Peptidase_M16"/>
</dbReference>
<evidence type="ECO:0000256" key="3">
    <source>
        <dbReference type="ARBA" id="ARBA00007261"/>
    </source>
</evidence>
<organism evidence="18 19">
    <name type="scientific">Cystobacter fuscus</name>
    <dbReference type="NCBI Taxonomy" id="43"/>
    <lineage>
        <taxon>Bacteria</taxon>
        <taxon>Pseudomonadati</taxon>
        <taxon>Myxococcota</taxon>
        <taxon>Myxococcia</taxon>
        <taxon>Myxococcales</taxon>
        <taxon>Cystobacterineae</taxon>
        <taxon>Archangiaceae</taxon>
        <taxon>Cystobacter</taxon>
    </lineage>
</organism>
<dbReference type="InterPro" id="IPR007863">
    <property type="entry name" value="Peptidase_M16_C"/>
</dbReference>
<dbReference type="PANTHER" id="PTHR43690:SF18">
    <property type="entry name" value="INSULIN-DEGRADING ENZYME-RELATED"/>
    <property type="match status" value="1"/>
</dbReference>
<keyword evidence="5" id="KW-0645">Protease</keyword>
<evidence type="ECO:0000256" key="1">
    <source>
        <dbReference type="ARBA" id="ARBA00001947"/>
    </source>
</evidence>
<keyword evidence="7" id="KW-0378">Hydrolase</keyword>
<dbReference type="InterPro" id="IPR054734">
    <property type="entry name" value="PqqF-like_C_4"/>
</dbReference>
<dbReference type="Gene3D" id="3.30.830.10">
    <property type="entry name" value="Metalloenzyme, LuxS/M16 peptidase-like"/>
    <property type="match status" value="3"/>
</dbReference>
<evidence type="ECO:0000259" key="15">
    <source>
        <dbReference type="Pfam" id="PF05193"/>
    </source>
</evidence>
<dbReference type="EMBL" id="CP022098">
    <property type="protein sequence ID" value="ATB37177.1"/>
    <property type="molecule type" value="Genomic_DNA"/>
</dbReference>
<dbReference type="GO" id="GO:0008270">
    <property type="term" value="F:zinc ion binding"/>
    <property type="evidence" value="ECO:0007669"/>
    <property type="project" value="InterPro"/>
</dbReference>
<dbReference type="Pfam" id="PF05193">
    <property type="entry name" value="Peptidase_M16_C"/>
    <property type="match status" value="1"/>
</dbReference>
<dbReference type="KEGG" id="cfus:CYFUS_002598"/>